<reference evidence="9 10" key="1">
    <citation type="submission" date="2021-03" db="EMBL/GenBank/DDBJ databases">
        <title>Fibrella sp. HMF5405 genome sequencing and assembly.</title>
        <authorList>
            <person name="Kang H."/>
            <person name="Kim H."/>
            <person name="Bae S."/>
            <person name="Joh K."/>
        </authorList>
    </citation>
    <scope>NUCLEOTIDE SEQUENCE [LARGE SCALE GENOMIC DNA]</scope>
    <source>
        <strain evidence="9 10">HMF5405</strain>
    </source>
</reference>
<feature type="transmembrane region" description="Helical" evidence="7">
    <location>
        <begin position="67"/>
        <end position="86"/>
    </location>
</feature>
<comment type="subcellular location">
    <subcellularLocation>
        <location evidence="1">Cell membrane</location>
        <topology evidence="1">Multi-pass membrane protein</topology>
    </subcellularLocation>
</comment>
<feature type="domain" description="Glycine transporter" evidence="8">
    <location>
        <begin position="95"/>
        <end position="166"/>
    </location>
</feature>
<dbReference type="PANTHER" id="PTHR30506:SF3">
    <property type="entry name" value="UPF0126 INNER MEMBRANE PROTEIN YADS-RELATED"/>
    <property type="match status" value="1"/>
</dbReference>
<organism evidence="9 10">
    <name type="scientific">Fibrella forsythiae</name>
    <dbReference type="NCBI Taxonomy" id="2817061"/>
    <lineage>
        <taxon>Bacteria</taxon>
        <taxon>Pseudomonadati</taxon>
        <taxon>Bacteroidota</taxon>
        <taxon>Cytophagia</taxon>
        <taxon>Cytophagales</taxon>
        <taxon>Spirosomataceae</taxon>
        <taxon>Fibrella</taxon>
    </lineage>
</organism>
<evidence type="ECO:0000256" key="6">
    <source>
        <dbReference type="ARBA" id="ARBA00023136"/>
    </source>
</evidence>
<feature type="transmembrane region" description="Helical" evidence="7">
    <location>
        <begin position="6"/>
        <end position="24"/>
    </location>
</feature>
<evidence type="ECO:0000256" key="1">
    <source>
        <dbReference type="ARBA" id="ARBA00004651"/>
    </source>
</evidence>
<sequence length="204" mass="22269">MTIWYIIDLVGTSVFAISGVLSALRKKMYHDIVALFFIGFLTAVGGGTTRDVIMGAHPIAWIRDPNYLIVISINVVIAVLCRNWWLGALQRPLLIFDTIGIGLFTILGMQKALLAGVNDWASILLGIITALFGGVIRDTLVNDLPLILDRQLYVTPCLAGALLYLLNNSLGVDATLNLILSAGLITLFRLVAIRLDLTLPRIQI</sequence>
<comment type="similarity">
    <text evidence="2">Belongs to the UPF0126 family.</text>
</comment>
<feature type="transmembrane region" description="Helical" evidence="7">
    <location>
        <begin position="152"/>
        <end position="170"/>
    </location>
</feature>
<proteinExistence type="inferred from homology"/>
<name>A0ABS3JMZ1_9BACT</name>
<gene>
    <name evidence="9" type="ORF">J2I46_22465</name>
</gene>
<evidence type="ECO:0000259" key="8">
    <source>
        <dbReference type="Pfam" id="PF03458"/>
    </source>
</evidence>
<evidence type="ECO:0000256" key="3">
    <source>
        <dbReference type="ARBA" id="ARBA00022475"/>
    </source>
</evidence>
<evidence type="ECO:0000256" key="2">
    <source>
        <dbReference type="ARBA" id="ARBA00008193"/>
    </source>
</evidence>
<feature type="domain" description="Glycine transporter" evidence="8">
    <location>
        <begin position="6"/>
        <end position="82"/>
    </location>
</feature>
<accession>A0ABS3JMZ1</accession>
<evidence type="ECO:0000256" key="5">
    <source>
        <dbReference type="ARBA" id="ARBA00022989"/>
    </source>
</evidence>
<evidence type="ECO:0000256" key="7">
    <source>
        <dbReference type="SAM" id="Phobius"/>
    </source>
</evidence>
<feature type="transmembrane region" description="Helical" evidence="7">
    <location>
        <begin position="120"/>
        <end position="140"/>
    </location>
</feature>
<keyword evidence="5 7" id="KW-1133">Transmembrane helix</keyword>
<keyword evidence="6 7" id="KW-0472">Membrane</keyword>
<dbReference type="RefSeq" id="WP_207331305.1">
    <property type="nucleotide sequence ID" value="NZ_JAFMYW010000007.1"/>
</dbReference>
<feature type="transmembrane region" description="Helical" evidence="7">
    <location>
        <begin position="93"/>
        <end position="114"/>
    </location>
</feature>
<evidence type="ECO:0000313" key="9">
    <source>
        <dbReference type="EMBL" id="MBO0951364.1"/>
    </source>
</evidence>
<feature type="transmembrane region" description="Helical" evidence="7">
    <location>
        <begin position="31"/>
        <end position="47"/>
    </location>
</feature>
<dbReference type="InterPro" id="IPR005115">
    <property type="entry name" value="Gly_transporter"/>
</dbReference>
<keyword evidence="3" id="KW-1003">Cell membrane</keyword>
<keyword evidence="4 7" id="KW-0812">Transmembrane</keyword>
<dbReference type="PANTHER" id="PTHR30506">
    <property type="entry name" value="INNER MEMBRANE PROTEIN"/>
    <property type="match status" value="1"/>
</dbReference>
<comment type="caution">
    <text evidence="9">The sequence shown here is derived from an EMBL/GenBank/DDBJ whole genome shotgun (WGS) entry which is preliminary data.</text>
</comment>
<protein>
    <submittedName>
        <fullName evidence="9">Trimeric intracellular cation channel family protein</fullName>
    </submittedName>
</protein>
<dbReference type="Pfam" id="PF03458">
    <property type="entry name" value="Gly_transporter"/>
    <property type="match status" value="2"/>
</dbReference>
<feature type="transmembrane region" description="Helical" evidence="7">
    <location>
        <begin position="176"/>
        <end position="195"/>
    </location>
</feature>
<evidence type="ECO:0000256" key="4">
    <source>
        <dbReference type="ARBA" id="ARBA00022692"/>
    </source>
</evidence>
<dbReference type="Proteomes" id="UP000664628">
    <property type="component" value="Unassembled WGS sequence"/>
</dbReference>
<dbReference type="EMBL" id="JAFMYW010000007">
    <property type="protein sequence ID" value="MBO0951364.1"/>
    <property type="molecule type" value="Genomic_DNA"/>
</dbReference>
<keyword evidence="10" id="KW-1185">Reference proteome</keyword>
<evidence type="ECO:0000313" key="10">
    <source>
        <dbReference type="Proteomes" id="UP000664628"/>
    </source>
</evidence>